<keyword evidence="1" id="KW-0812">Transmembrane</keyword>
<dbReference type="InterPro" id="IPR002018">
    <property type="entry name" value="CarbesteraseB"/>
</dbReference>
<feature type="transmembrane region" description="Helical" evidence="1">
    <location>
        <begin position="12"/>
        <end position="31"/>
    </location>
</feature>
<protein>
    <submittedName>
        <fullName evidence="3">Carboxylesterase family</fullName>
    </submittedName>
</protein>
<comment type="caution">
    <text evidence="3">The sequence shown here is derived from an EMBL/GenBank/DDBJ whole genome shotgun (WGS) entry which is preliminary data.</text>
</comment>
<dbReference type="PANTHER" id="PTHR11559">
    <property type="entry name" value="CARBOXYLESTERASE"/>
    <property type="match status" value="1"/>
</dbReference>
<dbReference type="SUPFAM" id="SSF53474">
    <property type="entry name" value="alpha/beta-Hydrolases"/>
    <property type="match status" value="1"/>
</dbReference>
<evidence type="ECO:0000259" key="2">
    <source>
        <dbReference type="Pfam" id="PF00135"/>
    </source>
</evidence>
<dbReference type="EMBL" id="JAANYQ010000027">
    <property type="protein sequence ID" value="KAF4119418.1"/>
    <property type="molecule type" value="Genomic_DNA"/>
</dbReference>
<name>A0A9P5CXL6_9HYPO</name>
<keyword evidence="1" id="KW-0472">Membrane</keyword>
<dbReference type="RefSeq" id="XP_035318070.1">
    <property type="nucleotide sequence ID" value="XM_035466911.1"/>
</dbReference>
<dbReference type="GeneID" id="55971165"/>
<evidence type="ECO:0000313" key="4">
    <source>
        <dbReference type="Proteomes" id="UP000749293"/>
    </source>
</evidence>
<evidence type="ECO:0000313" key="3">
    <source>
        <dbReference type="EMBL" id="KAF4119418.1"/>
    </source>
</evidence>
<dbReference type="InterPro" id="IPR029058">
    <property type="entry name" value="AB_hydrolase_fold"/>
</dbReference>
<dbReference type="OrthoDB" id="408631at2759"/>
<dbReference type="Pfam" id="PF00135">
    <property type="entry name" value="COesterase"/>
    <property type="match status" value="1"/>
</dbReference>
<evidence type="ECO:0000256" key="1">
    <source>
        <dbReference type="SAM" id="Phobius"/>
    </source>
</evidence>
<dbReference type="Gene3D" id="3.40.50.1820">
    <property type="entry name" value="alpha/beta hydrolase"/>
    <property type="match status" value="1"/>
</dbReference>
<keyword evidence="4" id="KW-1185">Reference proteome</keyword>
<accession>A0A9P5CXL6</accession>
<feature type="domain" description="Carboxylesterase type B" evidence="2">
    <location>
        <begin position="42"/>
        <end position="581"/>
    </location>
</feature>
<keyword evidence="1" id="KW-1133">Transmembrane helix</keyword>
<organism evidence="3 4">
    <name type="scientific">Geosmithia morbida</name>
    <dbReference type="NCBI Taxonomy" id="1094350"/>
    <lineage>
        <taxon>Eukaryota</taxon>
        <taxon>Fungi</taxon>
        <taxon>Dikarya</taxon>
        <taxon>Ascomycota</taxon>
        <taxon>Pezizomycotina</taxon>
        <taxon>Sordariomycetes</taxon>
        <taxon>Hypocreomycetidae</taxon>
        <taxon>Hypocreales</taxon>
        <taxon>Bionectriaceae</taxon>
        <taxon>Geosmithia</taxon>
    </lineage>
</organism>
<dbReference type="PROSITE" id="PS00941">
    <property type="entry name" value="CARBOXYLESTERASE_B_2"/>
    <property type="match status" value="1"/>
</dbReference>
<dbReference type="Proteomes" id="UP000749293">
    <property type="component" value="Unassembled WGS sequence"/>
</dbReference>
<proteinExistence type="predicted"/>
<dbReference type="AlphaFoldDB" id="A0A9P5CXL6"/>
<gene>
    <name evidence="3" type="ORF">GMORB2_4937</name>
</gene>
<sequence length="591" mass="65551">MAASEKPNSSARWALGAGIPALVAVFLYYMFIGQGDSIVDLPAVTIKQGTIVGRTVNYDTFPKPLEGFMGIPYAVPPVGQQRFLPAAPVPAGNSTLKAFYLGARCPGEQLVPFLKDDVLGPDYESEDCLTINIWRPQNHTASNKRLPVTVMIPGGAFNRGAARMHNTHTMLANSPEPFIAVSMQYRIGVFGGLNTGLTEKEGLLNLGLKDMYVALEWVQDNIAAFGGNPNDVTIMGLSAAAHGIGHLIMDINQPKKLFHKAIMDSGAHTARAVHLPTADLHTQHFREFLDLTPCSNFTDLLDTNILTCLRNLPSDVIDLAGKEVFRRSNPSVRWAWQPVIDGQVISRRPIHAWKSGKWQKVPILTGSTHNEGSYYVSPKTNKSSEFTGFFKTLLPHLSESDVAELERLYPDPDLDPTSPYKDTSGLPDVGSQFRRLEAAYGQYAYTCPVRQTVHWATFHNKSDPPVFLYHWAVNQTALHGANHGNQIRYQTYNPEVRSISPSQDEIAGNFHAYCVSFILYGDPNKMSQGKFSQRPEWPRFQNGKGLTMLLGDGNDERAGGKGTGIAAQAVEYKWGQNECNFWWRISEKWEE</sequence>
<dbReference type="InterPro" id="IPR019819">
    <property type="entry name" value="Carboxylesterase_B_CS"/>
</dbReference>
<dbReference type="InterPro" id="IPR050309">
    <property type="entry name" value="Type-B_Carboxylest/Lipase"/>
</dbReference>
<reference evidence="3" key="1">
    <citation type="submission" date="2020-03" db="EMBL/GenBank/DDBJ databases">
        <title>Site-based positive gene gene selection in Geosmithia morbida across the United States reveals a broad range of putative effectors and factors for local host and environmental adapation.</title>
        <authorList>
            <person name="Onufrak A."/>
            <person name="Murdoch R.W."/>
            <person name="Gazis R."/>
            <person name="Huff M."/>
            <person name="Staton M."/>
            <person name="Klingeman W."/>
            <person name="Hadziabdic D."/>
        </authorList>
    </citation>
    <scope>NUCLEOTIDE SEQUENCE</scope>
    <source>
        <strain evidence="3">1262</strain>
    </source>
</reference>